<evidence type="ECO:0000313" key="5">
    <source>
        <dbReference type="Proteomes" id="UP000324800"/>
    </source>
</evidence>
<organism evidence="4 5">
    <name type="scientific">Streblomastix strix</name>
    <dbReference type="NCBI Taxonomy" id="222440"/>
    <lineage>
        <taxon>Eukaryota</taxon>
        <taxon>Metamonada</taxon>
        <taxon>Preaxostyla</taxon>
        <taxon>Oxymonadida</taxon>
        <taxon>Streblomastigidae</taxon>
        <taxon>Streblomastix</taxon>
    </lineage>
</organism>
<feature type="region of interest" description="Disordered" evidence="1">
    <location>
        <begin position="153"/>
        <end position="181"/>
    </location>
</feature>
<feature type="domain" description="COPA/B TPR" evidence="3">
    <location>
        <begin position="712"/>
        <end position="764"/>
    </location>
</feature>
<dbReference type="SUPFAM" id="SSF48366">
    <property type="entry name" value="Ras GEF"/>
    <property type="match status" value="1"/>
</dbReference>
<sequence>MLLAKAFSSVSSSQSSSSSSLQSNPPRGGERLRCQTRQLTTCEFLPTTIAHSPNGRFISAAGNGQFAIFTSRQGKSVCYGKGDEVVWALSVQQVINLENPSTSEGSNENDFAVRIYARPPTISSASPTGTSEKVIIYKNFKVGVTVNLPESLRAPPPDSKVANLSEQSQEFNESGERTEINSGTQIERKGKRQGIVSINGGPLLGMCSEKEVCFFSWENGNLIQRVEVEGVRRLIWNYEGTHVALLGEASFFVLKLNSARLQQRIGSLVQGNDEDDEGAVNVFDFLHEELERVKTGIWEGDCFIYNTRERALRVLVGTHARTAIARLDIPRSDSSLMGSSGMSDYLSQSSSFSDSNQSGAQSGRNNSGDETLYLIRGVRNENAIYLVDKKLGIFRFFISFALLDLQRAVYDHSSDIIAAAGDINKELKNDDDEDEEEDSEQDEDEEDETEENALARSIQRGQRCLQKIKRVIFPRFNTTDLCDQAARFLHDFGRSVGEGEENEGVDEQKDKQETKEQKEVRANAFDSLALQIAQDADLRMELAISTGKLEFALCVAEDEDVIAKGLTKQNDSSVEDGATVQELYNKVFLRQRRILSKKNKDQTESQGNDNSTITPSAPSSLAVASSQRRWKGAGDLALLQGKFAVAERCFARGRDAESLFLLAKCSGDEQLMSLVAKAAAQSSRSGDAHPRKLKTGLEEDFEEERGVENRNSDQLLNIEFAALFASGKVNECFDSLIAAGRVAEAALFARTYVPARANEAVRQWSAILDESAPKTFKFRPALLNEVQDSTEGNNEQAGLIDFGSFSRFYVAINEFLQYQAYPFDFKPILSIQAYFLRNFARLDEDLLRSISRQLEPDGIEKNQLK</sequence>
<protein>
    <submittedName>
        <fullName evidence="4">Putative coatomer subunit beta'-2</fullName>
    </submittedName>
</protein>
<dbReference type="GO" id="GO:0016192">
    <property type="term" value="P:vesicle-mediated transport"/>
    <property type="evidence" value="ECO:0007669"/>
    <property type="project" value="InterPro"/>
</dbReference>
<feature type="compositionally biased region" description="Polar residues" evidence="1">
    <location>
        <begin position="604"/>
        <end position="614"/>
    </location>
</feature>
<feature type="domain" description="COPA/B TPR" evidence="3">
    <location>
        <begin position="624"/>
        <end position="683"/>
    </location>
</feature>
<feature type="compositionally biased region" description="Basic and acidic residues" evidence="1">
    <location>
        <begin position="506"/>
        <end position="519"/>
    </location>
</feature>
<evidence type="ECO:0000259" key="3">
    <source>
        <dbReference type="Pfam" id="PF23953"/>
    </source>
</evidence>
<evidence type="ECO:0000313" key="4">
    <source>
        <dbReference type="EMBL" id="KAA6372679.1"/>
    </source>
</evidence>
<dbReference type="Pfam" id="PF23953">
    <property type="entry name" value="TPR_COPA_B"/>
    <property type="match status" value="2"/>
</dbReference>
<dbReference type="GO" id="GO:0030117">
    <property type="term" value="C:membrane coat"/>
    <property type="evidence" value="ECO:0007669"/>
    <property type="project" value="InterPro"/>
</dbReference>
<comment type="caution">
    <text evidence="4">The sequence shown here is derived from an EMBL/GenBank/DDBJ whole genome shotgun (WGS) entry which is preliminary data.</text>
</comment>
<feature type="region of interest" description="Disordered" evidence="1">
    <location>
        <begin position="1"/>
        <end position="32"/>
    </location>
</feature>
<dbReference type="Pfam" id="PF04053">
    <property type="entry name" value="B-prop_COPA_B_2nd"/>
    <property type="match status" value="1"/>
</dbReference>
<feature type="compositionally biased region" description="Polar residues" evidence="1">
    <location>
        <begin position="162"/>
        <end position="172"/>
    </location>
</feature>
<feature type="compositionally biased region" description="Low complexity" evidence="1">
    <location>
        <begin position="347"/>
        <end position="362"/>
    </location>
</feature>
<dbReference type="EMBL" id="SNRW01013387">
    <property type="protein sequence ID" value="KAA6372679.1"/>
    <property type="molecule type" value="Genomic_DNA"/>
</dbReference>
<evidence type="ECO:0000256" key="1">
    <source>
        <dbReference type="SAM" id="MobiDB-lite"/>
    </source>
</evidence>
<dbReference type="Proteomes" id="UP000324800">
    <property type="component" value="Unassembled WGS sequence"/>
</dbReference>
<feature type="region of interest" description="Disordered" evidence="1">
    <location>
        <begin position="598"/>
        <end position="620"/>
    </location>
</feature>
<name>A0A5J4UQF9_9EUKA</name>
<dbReference type="OrthoDB" id="10261470at2759"/>
<feature type="compositionally biased region" description="Acidic residues" evidence="1">
    <location>
        <begin position="429"/>
        <end position="451"/>
    </location>
</feature>
<feature type="region of interest" description="Disordered" evidence="1">
    <location>
        <begin position="347"/>
        <end position="366"/>
    </location>
</feature>
<dbReference type="GO" id="GO:0006886">
    <property type="term" value="P:intracellular protein transport"/>
    <property type="evidence" value="ECO:0007669"/>
    <property type="project" value="InterPro"/>
</dbReference>
<dbReference type="InterPro" id="IPR006692">
    <property type="entry name" value="Beta-prop_COPA/B_2nd"/>
</dbReference>
<feature type="compositionally biased region" description="Low complexity" evidence="1">
    <location>
        <begin position="8"/>
        <end position="23"/>
    </location>
</feature>
<gene>
    <name evidence="4" type="ORF">EZS28_031794</name>
</gene>
<dbReference type="InterPro" id="IPR023578">
    <property type="entry name" value="Ras_GEF_dom_sf"/>
</dbReference>
<proteinExistence type="predicted"/>
<reference evidence="4 5" key="1">
    <citation type="submission" date="2019-03" db="EMBL/GenBank/DDBJ databases">
        <title>Single cell metagenomics reveals metabolic interactions within the superorganism composed of flagellate Streblomastix strix and complex community of Bacteroidetes bacteria on its surface.</title>
        <authorList>
            <person name="Treitli S.C."/>
            <person name="Kolisko M."/>
            <person name="Husnik F."/>
            <person name="Keeling P."/>
            <person name="Hampl V."/>
        </authorList>
    </citation>
    <scope>NUCLEOTIDE SEQUENCE [LARGE SCALE GENOMIC DNA]</scope>
    <source>
        <strain evidence="4">ST1C</strain>
    </source>
</reference>
<evidence type="ECO:0000259" key="2">
    <source>
        <dbReference type="Pfam" id="PF04053"/>
    </source>
</evidence>
<dbReference type="Gene3D" id="1.25.40.470">
    <property type="match status" value="1"/>
</dbReference>
<dbReference type="AlphaFoldDB" id="A0A5J4UQF9"/>
<dbReference type="InterPro" id="IPR056176">
    <property type="entry name" value="TPR_COPA_B"/>
</dbReference>
<dbReference type="GO" id="GO:0005198">
    <property type="term" value="F:structural molecule activity"/>
    <property type="evidence" value="ECO:0007669"/>
    <property type="project" value="InterPro"/>
</dbReference>
<accession>A0A5J4UQF9</accession>
<feature type="region of interest" description="Disordered" evidence="1">
    <location>
        <begin position="497"/>
        <end position="519"/>
    </location>
</feature>
<feature type="region of interest" description="Disordered" evidence="1">
    <location>
        <begin position="426"/>
        <end position="455"/>
    </location>
</feature>
<feature type="domain" description="COPA/B second beta-propeller" evidence="2">
    <location>
        <begin position="185"/>
        <end position="319"/>
    </location>
</feature>